<organism evidence="8 9">
    <name type="scientific">Magnetospirillum fulvum</name>
    <name type="common">Rhodospirillum fulvum</name>
    <dbReference type="NCBI Taxonomy" id="1082"/>
    <lineage>
        <taxon>Bacteria</taxon>
        <taxon>Pseudomonadati</taxon>
        <taxon>Pseudomonadota</taxon>
        <taxon>Alphaproteobacteria</taxon>
        <taxon>Rhodospirillales</taxon>
        <taxon>Rhodospirillaceae</taxon>
        <taxon>Magnetospirillum</taxon>
    </lineage>
</organism>
<evidence type="ECO:0000256" key="2">
    <source>
        <dbReference type="ARBA" id="ARBA00007977"/>
    </source>
</evidence>
<keyword evidence="4 7" id="KW-0812">Transmembrane</keyword>
<evidence type="ECO:0000256" key="1">
    <source>
        <dbReference type="ARBA" id="ARBA00004651"/>
    </source>
</evidence>
<feature type="transmembrane region" description="Helical" evidence="7">
    <location>
        <begin position="42"/>
        <end position="60"/>
    </location>
</feature>
<feature type="transmembrane region" description="Helical" evidence="7">
    <location>
        <begin position="129"/>
        <end position="151"/>
    </location>
</feature>
<keyword evidence="6 7" id="KW-0472">Membrane</keyword>
<evidence type="ECO:0000256" key="6">
    <source>
        <dbReference type="ARBA" id="ARBA00023136"/>
    </source>
</evidence>
<dbReference type="RefSeq" id="WP_083386743.1">
    <property type="nucleotide sequence ID" value="NZ_FNWO01000008.1"/>
</dbReference>
<dbReference type="Proteomes" id="UP000182983">
    <property type="component" value="Unassembled WGS sequence"/>
</dbReference>
<sequence>MTEPSGIAERGGAAIATLRTQFPGLLAAATVGLAASFLSDHYGGPTMLYALLLGMAFHFLSQEGRCVEGIATASRTVLRIGVALLGMRITLGQIAELGLETPLLMVVTVAFTTLVGVGAARLMGLGRAFGVLTGGAVAVCGASAALAIAAVLPRTEQSERDTIFTVIGVTTLSTVAMILYPMIVSGFGLGPNSAGIFLGGTIHDVAQVVGAGYSLSTQTGDTATFVKLLRVAMLLPIVMVVSLAFGVRSEQGKKPPLLPLFLVAFAVLVGINSTGWVPALVTTGLNDLSRWCLVTAIAALGMKTSLKAMTQLGPKPVILLLVETVLMAALVLAVLLVQGGTA</sequence>
<dbReference type="EMBL" id="FNWO01000008">
    <property type="protein sequence ID" value="SEH40649.1"/>
    <property type="molecule type" value="Genomic_DNA"/>
</dbReference>
<protein>
    <submittedName>
        <fullName evidence="8">Conserved hypothetical integral membrane protein</fullName>
    </submittedName>
</protein>
<gene>
    <name evidence="8" type="ORF">SAMN04244559_02151</name>
</gene>
<comment type="similarity">
    <text evidence="2">Belongs to the UPF0324 family.</text>
</comment>
<feature type="transmembrane region" description="Helical" evidence="7">
    <location>
        <begin position="228"/>
        <end position="245"/>
    </location>
</feature>
<dbReference type="PANTHER" id="PTHR30106:SF2">
    <property type="entry name" value="UPF0324 INNER MEMBRANE PROTEIN YEIH"/>
    <property type="match status" value="1"/>
</dbReference>
<dbReference type="OrthoDB" id="5393513at2"/>
<feature type="transmembrane region" description="Helical" evidence="7">
    <location>
        <begin position="195"/>
        <end position="216"/>
    </location>
</feature>
<dbReference type="GO" id="GO:0005886">
    <property type="term" value="C:plasma membrane"/>
    <property type="evidence" value="ECO:0007669"/>
    <property type="project" value="UniProtKB-SubCell"/>
</dbReference>
<evidence type="ECO:0000313" key="9">
    <source>
        <dbReference type="Proteomes" id="UP000182983"/>
    </source>
</evidence>
<evidence type="ECO:0000313" key="8">
    <source>
        <dbReference type="EMBL" id="SEH40649.1"/>
    </source>
</evidence>
<evidence type="ECO:0000256" key="3">
    <source>
        <dbReference type="ARBA" id="ARBA00022475"/>
    </source>
</evidence>
<dbReference type="InterPro" id="IPR018383">
    <property type="entry name" value="UPF0324_pro"/>
</dbReference>
<dbReference type="AlphaFoldDB" id="A0A1H6I2G1"/>
<feature type="transmembrane region" description="Helical" evidence="7">
    <location>
        <begin position="103"/>
        <end position="122"/>
    </location>
</feature>
<evidence type="ECO:0000256" key="7">
    <source>
        <dbReference type="SAM" id="Phobius"/>
    </source>
</evidence>
<reference evidence="9" key="1">
    <citation type="submission" date="2016-10" db="EMBL/GenBank/DDBJ databases">
        <authorList>
            <person name="Varghese N."/>
            <person name="Submissions S."/>
        </authorList>
    </citation>
    <scope>NUCLEOTIDE SEQUENCE [LARGE SCALE GENOMIC DNA]</scope>
    <source>
        <strain evidence="9">DSM 13234</strain>
    </source>
</reference>
<keyword evidence="5 7" id="KW-1133">Transmembrane helix</keyword>
<evidence type="ECO:0000256" key="5">
    <source>
        <dbReference type="ARBA" id="ARBA00022989"/>
    </source>
</evidence>
<name>A0A1H6I2G1_MAGFU</name>
<keyword evidence="3" id="KW-1003">Cell membrane</keyword>
<evidence type="ECO:0000256" key="4">
    <source>
        <dbReference type="ARBA" id="ARBA00022692"/>
    </source>
</evidence>
<proteinExistence type="inferred from homology"/>
<feature type="transmembrane region" description="Helical" evidence="7">
    <location>
        <begin position="257"/>
        <end position="276"/>
    </location>
</feature>
<feature type="transmembrane region" description="Helical" evidence="7">
    <location>
        <begin position="318"/>
        <end position="337"/>
    </location>
</feature>
<dbReference type="PANTHER" id="PTHR30106">
    <property type="entry name" value="INNER MEMBRANE PROTEIN YEIH-RELATED"/>
    <property type="match status" value="1"/>
</dbReference>
<dbReference type="Pfam" id="PF03601">
    <property type="entry name" value="Cons_hypoth698"/>
    <property type="match status" value="1"/>
</dbReference>
<keyword evidence="9" id="KW-1185">Reference proteome</keyword>
<accession>A0A1H6I2G1</accession>
<comment type="subcellular location">
    <subcellularLocation>
        <location evidence="1">Cell membrane</location>
        <topology evidence="1">Multi-pass membrane protein</topology>
    </subcellularLocation>
</comment>
<feature type="transmembrane region" description="Helical" evidence="7">
    <location>
        <begin position="163"/>
        <end position="183"/>
    </location>
</feature>